<feature type="compositionally biased region" description="Low complexity" evidence="1">
    <location>
        <begin position="34"/>
        <end position="53"/>
    </location>
</feature>
<dbReference type="PROSITE" id="PS51257">
    <property type="entry name" value="PROKAR_LIPOPROTEIN"/>
    <property type="match status" value="1"/>
</dbReference>
<gene>
    <name evidence="3" type="ORF">ATK36_5087</name>
</gene>
<dbReference type="Pfam" id="PF12079">
    <property type="entry name" value="DUF3558"/>
    <property type="match status" value="1"/>
</dbReference>
<dbReference type="AlphaFoldDB" id="A0A2A9FHH8"/>
<dbReference type="InterPro" id="IPR024520">
    <property type="entry name" value="DUF3558"/>
</dbReference>
<proteinExistence type="predicted"/>
<sequence length="207" mass="20973">MRYVSKDDPVTKALARSAMIAAALLVATACSSTSGTPSPATSAPPVSTSTGPAVPQVSNPLNASKFEQDPCGLLTRAQAGQFIEGVRTSGKSSGRIPMCNWHGENGSGFGVSFIVGQGGLATVYKNGQNGGAGYFEPAPDVSGYPAAFTATMDDRKSGGCQIMVGITNDELVVVGAALWTSSPAYNAPCPVVTKAAELVVAKLKDGA</sequence>
<feature type="chain" id="PRO_5038859097" evidence="2">
    <location>
        <begin position="30"/>
        <end position="207"/>
    </location>
</feature>
<evidence type="ECO:0000313" key="4">
    <source>
        <dbReference type="Proteomes" id="UP000243542"/>
    </source>
</evidence>
<evidence type="ECO:0000256" key="2">
    <source>
        <dbReference type="SAM" id="SignalP"/>
    </source>
</evidence>
<dbReference type="EMBL" id="PDJK01000002">
    <property type="protein sequence ID" value="PFG49895.1"/>
    <property type="molecule type" value="Genomic_DNA"/>
</dbReference>
<name>A0A2A9FHH8_9PSEU</name>
<keyword evidence="2" id="KW-0732">Signal</keyword>
<evidence type="ECO:0000256" key="1">
    <source>
        <dbReference type="SAM" id="MobiDB-lite"/>
    </source>
</evidence>
<reference evidence="3 4" key="1">
    <citation type="submission" date="2017-10" db="EMBL/GenBank/DDBJ databases">
        <title>Sequencing the genomes of 1000 actinobacteria strains.</title>
        <authorList>
            <person name="Klenk H.-P."/>
        </authorList>
    </citation>
    <scope>NUCLEOTIDE SEQUENCE [LARGE SCALE GENOMIC DNA]</scope>
    <source>
        <strain evidence="3 4">DSM 46092</strain>
    </source>
</reference>
<evidence type="ECO:0000313" key="3">
    <source>
        <dbReference type="EMBL" id="PFG49895.1"/>
    </source>
</evidence>
<protein>
    <submittedName>
        <fullName evidence="3">Uncharacterized protein DUF3558</fullName>
    </submittedName>
</protein>
<comment type="caution">
    <text evidence="3">The sequence shown here is derived from an EMBL/GenBank/DDBJ whole genome shotgun (WGS) entry which is preliminary data.</text>
</comment>
<organism evidence="3 4">
    <name type="scientific">Amycolatopsis sulphurea</name>
    <dbReference type="NCBI Taxonomy" id="76022"/>
    <lineage>
        <taxon>Bacteria</taxon>
        <taxon>Bacillati</taxon>
        <taxon>Actinomycetota</taxon>
        <taxon>Actinomycetes</taxon>
        <taxon>Pseudonocardiales</taxon>
        <taxon>Pseudonocardiaceae</taxon>
        <taxon>Amycolatopsis</taxon>
    </lineage>
</organism>
<keyword evidence="4" id="KW-1185">Reference proteome</keyword>
<dbReference type="Proteomes" id="UP000243542">
    <property type="component" value="Unassembled WGS sequence"/>
</dbReference>
<feature type="region of interest" description="Disordered" evidence="1">
    <location>
        <begin position="34"/>
        <end position="62"/>
    </location>
</feature>
<feature type="signal peptide" evidence="2">
    <location>
        <begin position="1"/>
        <end position="29"/>
    </location>
</feature>
<accession>A0A2A9FHH8</accession>